<reference evidence="1 2" key="1">
    <citation type="journal article" date="2019" name="Nat. Ecol. Evol.">
        <title>Megaphylogeny resolves global patterns of mushroom evolution.</title>
        <authorList>
            <person name="Varga T."/>
            <person name="Krizsan K."/>
            <person name="Foldi C."/>
            <person name="Dima B."/>
            <person name="Sanchez-Garcia M."/>
            <person name="Sanchez-Ramirez S."/>
            <person name="Szollosi G.J."/>
            <person name="Szarkandi J.G."/>
            <person name="Papp V."/>
            <person name="Albert L."/>
            <person name="Andreopoulos W."/>
            <person name="Angelini C."/>
            <person name="Antonin V."/>
            <person name="Barry K.W."/>
            <person name="Bougher N.L."/>
            <person name="Buchanan P."/>
            <person name="Buyck B."/>
            <person name="Bense V."/>
            <person name="Catcheside P."/>
            <person name="Chovatia M."/>
            <person name="Cooper J."/>
            <person name="Damon W."/>
            <person name="Desjardin D."/>
            <person name="Finy P."/>
            <person name="Geml J."/>
            <person name="Haridas S."/>
            <person name="Hughes K."/>
            <person name="Justo A."/>
            <person name="Karasinski D."/>
            <person name="Kautmanova I."/>
            <person name="Kiss B."/>
            <person name="Kocsube S."/>
            <person name="Kotiranta H."/>
            <person name="LaButti K.M."/>
            <person name="Lechner B.E."/>
            <person name="Liimatainen K."/>
            <person name="Lipzen A."/>
            <person name="Lukacs Z."/>
            <person name="Mihaltcheva S."/>
            <person name="Morgado L.N."/>
            <person name="Niskanen T."/>
            <person name="Noordeloos M.E."/>
            <person name="Ohm R.A."/>
            <person name="Ortiz-Santana B."/>
            <person name="Ovrebo C."/>
            <person name="Racz N."/>
            <person name="Riley R."/>
            <person name="Savchenko A."/>
            <person name="Shiryaev A."/>
            <person name="Soop K."/>
            <person name="Spirin V."/>
            <person name="Szebenyi C."/>
            <person name="Tomsovsky M."/>
            <person name="Tulloss R.E."/>
            <person name="Uehling J."/>
            <person name="Grigoriev I.V."/>
            <person name="Vagvolgyi C."/>
            <person name="Papp T."/>
            <person name="Martin F.M."/>
            <person name="Miettinen O."/>
            <person name="Hibbett D.S."/>
            <person name="Nagy L.G."/>
        </authorList>
    </citation>
    <scope>NUCLEOTIDE SEQUENCE [LARGE SCALE GENOMIC DNA]</scope>
    <source>
        <strain evidence="1 2">NL-1719</strain>
    </source>
</reference>
<name>A0ACD3BEY2_9AGAR</name>
<evidence type="ECO:0000313" key="1">
    <source>
        <dbReference type="EMBL" id="TFK76167.1"/>
    </source>
</evidence>
<dbReference type="EMBL" id="ML208261">
    <property type="protein sequence ID" value="TFK76167.1"/>
    <property type="molecule type" value="Genomic_DNA"/>
</dbReference>
<sequence>MLSAMLENAITAFLVVVTLVYAEFSVTVFLNTATSVLAFGTWAWLAVLIKTNNKPWSDHHMTRASSHFISCAILTDAWLSLASLLLLSFTNPSLCKPLSSNTQWVCEVSITSVVGAWIVFLSVTMLRVVRNLNHHDRNVAANDEHKKTSFLLLR</sequence>
<gene>
    <name evidence="1" type="ORF">BDN72DRAFT_369249</name>
</gene>
<proteinExistence type="predicted"/>
<keyword evidence="2" id="KW-1185">Reference proteome</keyword>
<dbReference type="Proteomes" id="UP000308600">
    <property type="component" value="Unassembled WGS sequence"/>
</dbReference>
<evidence type="ECO:0000313" key="2">
    <source>
        <dbReference type="Proteomes" id="UP000308600"/>
    </source>
</evidence>
<protein>
    <submittedName>
        <fullName evidence="1">Uncharacterized protein</fullName>
    </submittedName>
</protein>
<organism evidence="1 2">
    <name type="scientific">Pluteus cervinus</name>
    <dbReference type="NCBI Taxonomy" id="181527"/>
    <lineage>
        <taxon>Eukaryota</taxon>
        <taxon>Fungi</taxon>
        <taxon>Dikarya</taxon>
        <taxon>Basidiomycota</taxon>
        <taxon>Agaricomycotina</taxon>
        <taxon>Agaricomycetes</taxon>
        <taxon>Agaricomycetidae</taxon>
        <taxon>Agaricales</taxon>
        <taxon>Pluteineae</taxon>
        <taxon>Pluteaceae</taxon>
        <taxon>Pluteus</taxon>
    </lineage>
</organism>
<accession>A0ACD3BEY2</accession>